<evidence type="ECO:0000256" key="10">
    <source>
        <dbReference type="ARBA" id="ARBA00022676"/>
    </source>
</evidence>
<comment type="catalytic activity">
    <reaction evidence="21">
        <text>[GlcNAc-(1-&gt;4)-Mur2Ac(oyl-L-Ala-gamma-D-Glu-L-Lys-D-Ala-D-Ala)](n)-di-trans,octa-cis-undecaprenyl diphosphate + beta-D-GlcNAc-(1-&gt;4)-Mur2Ac(oyl-L-Ala-gamma-D-Glu-L-Lys-D-Ala-D-Ala)-di-trans,octa-cis-undecaprenyl diphosphate = [GlcNAc-(1-&gt;4)-Mur2Ac(oyl-L-Ala-gamma-D-Glu-L-Lys-D-Ala-D-Ala)](n+1)-di-trans,octa-cis-undecaprenyl diphosphate + di-trans,octa-cis-undecaprenyl diphosphate + H(+)</text>
        <dbReference type="Rhea" id="RHEA:23708"/>
        <dbReference type="Rhea" id="RHEA-COMP:9602"/>
        <dbReference type="Rhea" id="RHEA-COMP:9603"/>
        <dbReference type="ChEBI" id="CHEBI:15378"/>
        <dbReference type="ChEBI" id="CHEBI:58405"/>
        <dbReference type="ChEBI" id="CHEBI:60033"/>
        <dbReference type="ChEBI" id="CHEBI:78435"/>
        <dbReference type="EC" id="2.4.99.28"/>
    </reaction>
</comment>
<evidence type="ECO:0000259" key="26">
    <source>
        <dbReference type="Pfam" id="PF00905"/>
    </source>
</evidence>
<keyword evidence="16" id="KW-0046">Antibiotic resistance</keyword>
<keyword evidence="9" id="KW-0645">Protease</keyword>
<dbReference type="NCBIfam" id="TIGR02074">
    <property type="entry name" value="PBP_1a_fam"/>
    <property type="match status" value="1"/>
</dbReference>
<feature type="domain" description="Glycosyl transferase family 51" evidence="27">
    <location>
        <begin position="158"/>
        <end position="336"/>
    </location>
</feature>
<evidence type="ECO:0000259" key="27">
    <source>
        <dbReference type="Pfam" id="PF00912"/>
    </source>
</evidence>
<dbReference type="UniPathway" id="UPA00219"/>
<evidence type="ECO:0000256" key="4">
    <source>
        <dbReference type="ARBA" id="ARBA00007090"/>
    </source>
</evidence>
<evidence type="ECO:0000313" key="30">
    <source>
        <dbReference type="Proteomes" id="UP000243053"/>
    </source>
</evidence>
<evidence type="ECO:0000256" key="13">
    <source>
        <dbReference type="ARBA" id="ARBA00022960"/>
    </source>
</evidence>
<evidence type="ECO:0000256" key="11">
    <source>
        <dbReference type="ARBA" id="ARBA00022679"/>
    </source>
</evidence>
<keyword evidence="25" id="KW-1133">Transmembrane helix</keyword>
<dbReference type="Pfam" id="PF14814">
    <property type="entry name" value="UB2H"/>
    <property type="match status" value="1"/>
</dbReference>
<evidence type="ECO:0000256" key="14">
    <source>
        <dbReference type="ARBA" id="ARBA00022984"/>
    </source>
</evidence>
<feature type="domain" description="Penicillin-binding protein transpeptidase" evidence="26">
    <location>
        <begin position="429"/>
        <end position="669"/>
    </location>
</feature>
<dbReference type="EMBL" id="MAAF01000056">
    <property type="protein sequence ID" value="OUR80938.1"/>
    <property type="molecule type" value="Genomic_DNA"/>
</dbReference>
<comment type="pathway">
    <text evidence="3 23">Cell wall biogenesis; peptidoglycan biosynthesis.</text>
</comment>
<keyword evidence="17" id="KW-0511">Multifunctional enzyme</keyword>
<comment type="function">
    <text evidence="1 23">Cell wall formation. Synthesis of cross-linked peptidoglycan from the lipid intermediates. The enzyme has a penicillin-insensitive transglycosylase N-terminal domain (formation of linear glycan strands) and a penicillin-sensitive transpeptidase C-terminal domain (cross-linking of the peptide subunits).</text>
</comment>
<gene>
    <name evidence="29" type="ORF">A9Q75_09775</name>
</gene>
<dbReference type="GO" id="GO:0009002">
    <property type="term" value="F:serine-type D-Ala-D-Ala carboxypeptidase activity"/>
    <property type="evidence" value="ECO:0007669"/>
    <property type="project" value="UniProtKB-EC"/>
</dbReference>
<dbReference type="GO" id="GO:0005886">
    <property type="term" value="C:plasma membrane"/>
    <property type="evidence" value="ECO:0007669"/>
    <property type="project" value="UniProtKB-SubCell"/>
</dbReference>
<comment type="subcellular location">
    <subcellularLocation>
        <location evidence="2">Cell membrane</location>
    </subcellularLocation>
</comment>
<evidence type="ECO:0000313" key="29">
    <source>
        <dbReference type="EMBL" id="OUR80938.1"/>
    </source>
</evidence>
<evidence type="ECO:0000256" key="5">
    <source>
        <dbReference type="ARBA" id="ARBA00007739"/>
    </source>
</evidence>
<evidence type="ECO:0000256" key="2">
    <source>
        <dbReference type="ARBA" id="ARBA00004236"/>
    </source>
</evidence>
<dbReference type="GO" id="GO:0008360">
    <property type="term" value="P:regulation of cell shape"/>
    <property type="evidence" value="ECO:0007669"/>
    <property type="project" value="UniProtKB-UniRule"/>
</dbReference>
<dbReference type="Pfam" id="PF00905">
    <property type="entry name" value="Transpeptidase"/>
    <property type="match status" value="1"/>
</dbReference>
<dbReference type="Gene3D" id="3.30.2060.10">
    <property type="entry name" value="Penicillin-binding protein 1b domain"/>
    <property type="match status" value="1"/>
</dbReference>
<protein>
    <recommendedName>
        <fullName evidence="6 22">Penicillin-binding protein 1B</fullName>
        <shortName evidence="23">PBP-1b</shortName>
        <shortName evidence="23">PBP1b</shortName>
    </recommendedName>
    <alternativeName>
        <fullName evidence="19 23">Murein polymerase</fullName>
    </alternativeName>
</protein>
<dbReference type="Gene3D" id="3.40.710.10">
    <property type="entry name" value="DD-peptidase/beta-lactamase superfamily"/>
    <property type="match status" value="1"/>
</dbReference>
<dbReference type="GO" id="GO:0009274">
    <property type="term" value="C:peptidoglycan-based cell wall"/>
    <property type="evidence" value="ECO:0007669"/>
    <property type="project" value="UniProtKB-UniRule"/>
</dbReference>
<dbReference type="AlphaFoldDB" id="A0A1Y5EDZ4"/>
<dbReference type="GO" id="GO:0071555">
    <property type="term" value="P:cell wall organization"/>
    <property type="evidence" value="ECO:0007669"/>
    <property type="project" value="UniProtKB-UniRule"/>
</dbReference>
<evidence type="ECO:0000256" key="21">
    <source>
        <dbReference type="ARBA" id="ARBA00049902"/>
    </source>
</evidence>
<evidence type="ECO:0000256" key="17">
    <source>
        <dbReference type="ARBA" id="ARBA00023268"/>
    </source>
</evidence>
<evidence type="ECO:0000256" key="25">
    <source>
        <dbReference type="SAM" id="Phobius"/>
    </source>
</evidence>
<dbReference type="GO" id="GO:0008658">
    <property type="term" value="F:penicillin binding"/>
    <property type="evidence" value="ECO:0007669"/>
    <property type="project" value="UniProtKB-UniRule"/>
</dbReference>
<organism evidence="29 30">
    <name type="scientific">Colwellia psychrerythraea</name>
    <name type="common">Vibrio psychroerythus</name>
    <dbReference type="NCBI Taxonomy" id="28229"/>
    <lineage>
        <taxon>Bacteria</taxon>
        <taxon>Pseudomonadati</taxon>
        <taxon>Pseudomonadota</taxon>
        <taxon>Gammaproteobacteria</taxon>
        <taxon>Alteromonadales</taxon>
        <taxon>Colwelliaceae</taxon>
        <taxon>Colwellia</taxon>
    </lineage>
</organism>
<dbReference type="InterPro" id="IPR028166">
    <property type="entry name" value="UB2H"/>
</dbReference>
<dbReference type="GO" id="GO:0008955">
    <property type="term" value="F:peptidoglycan glycosyltransferase activity"/>
    <property type="evidence" value="ECO:0007669"/>
    <property type="project" value="UniProtKB-UniRule"/>
</dbReference>
<keyword evidence="14 23" id="KW-0573">Peptidoglycan synthesis</keyword>
<evidence type="ECO:0000256" key="24">
    <source>
        <dbReference type="PIRSR" id="PIRSR002799-1"/>
    </source>
</evidence>
<dbReference type="InterPro" id="IPR001460">
    <property type="entry name" value="PCN-bd_Tpept"/>
</dbReference>
<dbReference type="GO" id="GO:0046677">
    <property type="term" value="P:response to antibiotic"/>
    <property type="evidence" value="ECO:0007669"/>
    <property type="project" value="UniProtKB-UniRule"/>
</dbReference>
<keyword evidence="11 23" id="KW-0808">Transferase</keyword>
<dbReference type="SUPFAM" id="SSF53955">
    <property type="entry name" value="Lysozyme-like"/>
    <property type="match status" value="1"/>
</dbReference>
<evidence type="ECO:0000256" key="18">
    <source>
        <dbReference type="ARBA" id="ARBA00023316"/>
    </source>
</evidence>
<evidence type="ECO:0000256" key="20">
    <source>
        <dbReference type="ARBA" id="ARBA00034000"/>
    </source>
</evidence>
<comment type="caution">
    <text evidence="29">The sequence shown here is derived from an EMBL/GenBank/DDBJ whole genome shotgun (WGS) entry which is preliminary data.</text>
</comment>
<evidence type="ECO:0000256" key="7">
    <source>
        <dbReference type="ARBA" id="ARBA00022475"/>
    </source>
</evidence>
<evidence type="ECO:0000256" key="9">
    <source>
        <dbReference type="ARBA" id="ARBA00022670"/>
    </source>
</evidence>
<evidence type="ECO:0000256" key="15">
    <source>
        <dbReference type="ARBA" id="ARBA00023136"/>
    </source>
</evidence>
<comment type="catalytic activity">
    <reaction evidence="20">
        <text>Preferential cleavage: (Ac)2-L-Lys-D-Ala-|-D-Ala. Also transpeptidation of peptidyl-alanyl moieties that are N-acyl substituents of D-alanine.</text>
        <dbReference type="EC" id="3.4.16.4"/>
    </reaction>
</comment>
<dbReference type="PANTHER" id="PTHR32282">
    <property type="entry name" value="BINDING PROTEIN TRANSPEPTIDASE, PUTATIVE-RELATED"/>
    <property type="match status" value="1"/>
</dbReference>
<feature type="active site" description="Acyl-ester intermediate; for transpeptidase activity" evidence="24">
    <location>
        <position position="466"/>
    </location>
</feature>
<keyword evidence="18 23" id="KW-0961">Cell wall biogenesis/degradation</keyword>
<keyword evidence="25" id="KW-0812">Transmembrane</keyword>
<evidence type="ECO:0000256" key="3">
    <source>
        <dbReference type="ARBA" id="ARBA00004752"/>
    </source>
</evidence>
<evidence type="ECO:0000256" key="23">
    <source>
        <dbReference type="PIRNR" id="PIRNR002799"/>
    </source>
</evidence>
<feature type="active site" description="Proton donor; for transglycosylase activity" evidence="24">
    <location>
        <position position="189"/>
    </location>
</feature>
<evidence type="ECO:0000256" key="16">
    <source>
        <dbReference type="ARBA" id="ARBA00023251"/>
    </source>
</evidence>
<dbReference type="InterPro" id="IPR050396">
    <property type="entry name" value="Glycosyltr_51/Transpeptidase"/>
</dbReference>
<keyword evidence="13 23" id="KW-0133">Cell shape</keyword>
<accession>A0A1Y5EDZ4</accession>
<dbReference type="Gene3D" id="1.10.3810.10">
    <property type="entry name" value="Biosynthetic peptidoglycan transglycosylase-like"/>
    <property type="match status" value="1"/>
</dbReference>
<evidence type="ECO:0000256" key="12">
    <source>
        <dbReference type="ARBA" id="ARBA00022801"/>
    </source>
</evidence>
<reference evidence="30" key="1">
    <citation type="journal article" date="2017" name="Proc. Natl. Acad. Sci. U.S.A.">
        <title>Simulation of Deepwater Horizon oil plume reveals substrate specialization within a complex community of hydrocarbon degraders.</title>
        <authorList>
            <person name="Hu P."/>
            <person name="Dubinsky E.A."/>
            <person name="Probst A.J."/>
            <person name="Wang J."/>
            <person name="Sieber C.M.K."/>
            <person name="Tom L.M."/>
            <person name="Gardinali P."/>
            <person name="Banfield J.F."/>
            <person name="Atlas R.M."/>
            <person name="Andersen G.L."/>
        </authorList>
    </citation>
    <scope>NUCLEOTIDE SEQUENCE [LARGE SCALE GENOMIC DNA]</scope>
</reference>
<dbReference type="InterPro" id="IPR001264">
    <property type="entry name" value="Glyco_trans_51"/>
</dbReference>
<dbReference type="PIRSF" id="PIRSF002799">
    <property type="entry name" value="PBP_1b"/>
    <property type="match status" value="1"/>
</dbReference>
<sequence length="769" mass="86764">MSKNKATKRSTPVSKEKSILRRIGITLGKLMIATVFALGIYSIYLDAKVRKKFEGQRWQVPVQVYGQIQKLQLGEQENLEEIAQSLKVNGYRKVKFVTRVGQFSQSAERLHIFQRPFDFANGTRDAQQLSIEVVSGIVASLRVDEQAVTTLKLEPQLLARLVPDNKEDRVLVSLEELPSQLIDTLLLIEDRDFYHHHGVSPVGIFRALLNNVRAGRTVQGGSTLTQQLAKNMFLTRERTLSRKIKEALMAMILELRYSKDQLLEAYINEVYLGQNYANGVYGFGLASQFYFGKKINELSHAQMALLIAQVKGPSYYDPWRHPERAIERRDLILRLMFEQHLLSLVDFEDAAESKLSIRSNRRLAKKKYPAYLQLVNAELNQHLSSFTQKSGIKVFTGFSHRSQQLLEQSVAKQLPLLERKYQQKDLEAAMVVTDIASGEIRALVGGRESGYAGFNRALNAKRHIGSLIKPAIYAAALERHQQYNFATILDDKAITLRNGTGKKWQPKNYDGKYRGQVSLIDGLVFSLNVPTINLGMSLGLDSVADAIKSLGYQHELRMRPSVLLGAINMSPLEINQLYLAIANKGYYQKAHTITKILSSNNETLWQNQQLSEQRLSANTAYLLDFALAKVTREGTARSLTWRLDNKRIAGKTGTSNALRDSWFIGYDNKHLITTWLGKDNNKPTGLTGSSGALPLFADFMKKQGVVNKIDTKPESIVVTIFEQQTGNSVTDKCANTIIYPAVRDGIITSKECLEEKVDHRSWFEKVFGE</sequence>
<keyword evidence="12" id="KW-0378">Hydrolase</keyword>
<evidence type="ECO:0000256" key="22">
    <source>
        <dbReference type="NCBIfam" id="TIGR02071"/>
    </source>
</evidence>
<dbReference type="GO" id="GO:0006508">
    <property type="term" value="P:proteolysis"/>
    <property type="evidence" value="ECO:0007669"/>
    <property type="project" value="UniProtKB-KW"/>
</dbReference>
<dbReference type="InterPro" id="IPR011813">
    <property type="entry name" value="PBP_1b"/>
</dbReference>
<comment type="similarity">
    <text evidence="5 23">In the N-terminal section; belongs to the glycosyltransferase 51 family.</text>
</comment>
<keyword evidence="8" id="KW-0121">Carboxypeptidase</keyword>
<dbReference type="Pfam" id="PF00912">
    <property type="entry name" value="Transgly"/>
    <property type="match status" value="1"/>
</dbReference>
<dbReference type="SUPFAM" id="SSF56601">
    <property type="entry name" value="beta-lactamase/transpeptidase-like"/>
    <property type="match status" value="1"/>
</dbReference>
<dbReference type="PANTHER" id="PTHR32282:SF11">
    <property type="entry name" value="PENICILLIN-BINDING PROTEIN 1B"/>
    <property type="match status" value="1"/>
</dbReference>
<name>A0A1Y5EDZ4_COLPS</name>
<evidence type="ECO:0000256" key="6">
    <source>
        <dbReference type="ARBA" id="ARBA00018637"/>
    </source>
</evidence>
<keyword evidence="10 23" id="KW-0328">Glycosyltransferase</keyword>
<dbReference type="InterPro" id="IPR012338">
    <property type="entry name" value="Beta-lactam/transpept-like"/>
</dbReference>
<evidence type="ECO:0000256" key="8">
    <source>
        <dbReference type="ARBA" id="ARBA00022645"/>
    </source>
</evidence>
<dbReference type="Proteomes" id="UP000243053">
    <property type="component" value="Unassembled WGS sequence"/>
</dbReference>
<feature type="transmembrane region" description="Helical" evidence="25">
    <location>
        <begin position="20"/>
        <end position="44"/>
    </location>
</feature>
<dbReference type="NCBIfam" id="TIGR02071">
    <property type="entry name" value="PBP_1b"/>
    <property type="match status" value="1"/>
</dbReference>
<keyword evidence="15 25" id="KW-0472">Membrane</keyword>
<keyword evidence="7" id="KW-1003">Cell membrane</keyword>
<dbReference type="InterPro" id="IPR036950">
    <property type="entry name" value="PBP_transglycosylase"/>
</dbReference>
<dbReference type="GO" id="GO:0009252">
    <property type="term" value="P:peptidoglycan biosynthetic process"/>
    <property type="evidence" value="ECO:0007669"/>
    <property type="project" value="UniProtKB-UniRule"/>
</dbReference>
<dbReference type="GO" id="GO:0030288">
    <property type="term" value="C:outer membrane-bounded periplasmic space"/>
    <property type="evidence" value="ECO:0007669"/>
    <property type="project" value="TreeGrafter"/>
</dbReference>
<feature type="domain" description="Bifunctional transglycosylase second" evidence="28">
    <location>
        <begin position="72"/>
        <end position="143"/>
    </location>
</feature>
<evidence type="ECO:0000256" key="1">
    <source>
        <dbReference type="ARBA" id="ARBA00002624"/>
    </source>
</evidence>
<proteinExistence type="inferred from homology"/>
<evidence type="ECO:0000259" key="28">
    <source>
        <dbReference type="Pfam" id="PF14814"/>
    </source>
</evidence>
<evidence type="ECO:0000256" key="19">
    <source>
        <dbReference type="ARBA" id="ARBA00032454"/>
    </source>
</evidence>
<comment type="similarity">
    <text evidence="4 23">In the C-terminal section; belongs to the transpeptidase family.</text>
</comment>
<dbReference type="InterPro" id="IPR023346">
    <property type="entry name" value="Lysozyme-like_dom_sf"/>
</dbReference>